<dbReference type="EnsemblMetazoa" id="XM_021350654.2">
    <property type="protein sequence ID" value="XP_021206329.1"/>
    <property type="gene ID" value="LOC101738759"/>
</dbReference>
<protein>
    <submittedName>
        <fullName evidence="2">Uncharacterized protein</fullName>
    </submittedName>
</protein>
<dbReference type="Proteomes" id="UP000005204">
    <property type="component" value="Unassembled WGS sequence"/>
</dbReference>
<evidence type="ECO:0000313" key="2">
    <source>
        <dbReference type="EnsemblMetazoa" id="XP_021206329.1"/>
    </source>
</evidence>
<proteinExistence type="predicted"/>
<reference evidence="3" key="1">
    <citation type="journal article" date="2008" name="Insect Biochem. Mol. Biol.">
        <title>The genome of a lepidopteran model insect, the silkworm Bombyx mori.</title>
        <authorList>
            <consortium name="International Silkworm Genome Consortium"/>
        </authorList>
    </citation>
    <scope>NUCLEOTIDE SEQUENCE [LARGE SCALE GENOMIC DNA]</scope>
    <source>
        <strain evidence="3">p50T</strain>
    </source>
</reference>
<dbReference type="AlphaFoldDB" id="A0A8R2HRS4"/>
<evidence type="ECO:0000256" key="1">
    <source>
        <dbReference type="SAM" id="MobiDB-lite"/>
    </source>
</evidence>
<reference evidence="2" key="2">
    <citation type="submission" date="2022-06" db="UniProtKB">
        <authorList>
            <consortium name="EnsemblMetazoa"/>
        </authorList>
    </citation>
    <scope>IDENTIFICATION</scope>
    <source>
        <strain evidence="2">p50T (Dazao)</strain>
    </source>
</reference>
<evidence type="ECO:0000313" key="3">
    <source>
        <dbReference type="Proteomes" id="UP000005204"/>
    </source>
</evidence>
<organism evidence="2 3">
    <name type="scientific">Bombyx mori</name>
    <name type="common">Silk moth</name>
    <dbReference type="NCBI Taxonomy" id="7091"/>
    <lineage>
        <taxon>Eukaryota</taxon>
        <taxon>Metazoa</taxon>
        <taxon>Ecdysozoa</taxon>
        <taxon>Arthropoda</taxon>
        <taxon>Hexapoda</taxon>
        <taxon>Insecta</taxon>
        <taxon>Pterygota</taxon>
        <taxon>Neoptera</taxon>
        <taxon>Endopterygota</taxon>
        <taxon>Lepidoptera</taxon>
        <taxon>Glossata</taxon>
        <taxon>Ditrysia</taxon>
        <taxon>Bombycoidea</taxon>
        <taxon>Bombycidae</taxon>
        <taxon>Bombycinae</taxon>
        <taxon>Bombyx</taxon>
    </lineage>
</organism>
<name>A0A8R2HRS4_BOMMO</name>
<feature type="region of interest" description="Disordered" evidence="1">
    <location>
        <begin position="180"/>
        <end position="203"/>
    </location>
</feature>
<keyword evidence="3" id="KW-1185">Reference proteome</keyword>
<accession>A0A8R2HRS4</accession>
<sequence>MYLYLGFSNDLIRKMSSSPSEEPLSDDEIFFGKLSLKEFKKHILWNKNSPVKLLQFSNVHNSKGNCNKSLSHDEKIADKYNEKDKSTIIIESHSEPDLRPNKSNVTATPTQNRITETDDSFLHLEDMVEKLCVSLKSESADLNNTLDVIDFILKNGPNKETEISKIIAPEQVKSEIKTPKNDDYLTKPMLNTKNSPEKKDKECQNKKIIAPEEVKAEIQTPKTDDYLTESMLNTKNYPEKKYKECPNKQIKEVNPLTPFKKATKVLSQDTIQTPLCAAKSKDVFKTPAPLSQKKVFTTLHKSPARVHAYQHIGSPVASYIKNGPQAPLLKDVHPKKPLPGTSSIPKASKDLVNKVMNKENINLPSVAYKNAIKTKIINTPRQVKLPLSHWNKKNTSLPRPVVMKHEHREVDLIKTSQPEESFAGLPYHQAEVSVCTKKSAFQIDK</sequence>